<evidence type="ECO:0000259" key="2">
    <source>
        <dbReference type="PROSITE" id="PS51502"/>
    </source>
</evidence>
<dbReference type="SUPFAM" id="SSF54909">
    <property type="entry name" value="Dimeric alpha+beta barrel"/>
    <property type="match status" value="2"/>
</dbReference>
<dbReference type="PANTHER" id="PTHR33178">
    <property type="match status" value="1"/>
</dbReference>
<comment type="caution">
    <text evidence="3">The sequence shown here is derived from an EMBL/GenBank/DDBJ whole genome shotgun (WGS) entry which is preliminary data.</text>
</comment>
<comment type="subunit">
    <text evidence="1">Homodimer.</text>
</comment>
<protein>
    <recommendedName>
        <fullName evidence="2">Stress-response A/B barrel domain-containing protein</fullName>
    </recommendedName>
</protein>
<keyword evidence="4" id="KW-1185">Reference proteome</keyword>
<dbReference type="InterPro" id="IPR044662">
    <property type="entry name" value="HS1/DABB1-like"/>
</dbReference>
<dbReference type="InterPro" id="IPR013097">
    <property type="entry name" value="Dabb"/>
</dbReference>
<dbReference type="PROSITE" id="PS51502">
    <property type="entry name" value="S_R_A_B_BARREL"/>
    <property type="match status" value="2"/>
</dbReference>
<dbReference type="Pfam" id="PF07876">
    <property type="entry name" value="Dabb"/>
    <property type="match status" value="2"/>
</dbReference>
<dbReference type="Gene3D" id="3.30.70.100">
    <property type="match status" value="2"/>
</dbReference>
<sequence length="258" mass="29155">MDESDVVITSLGPVPSVIDAAIQVMESKTRKICEHFVVMRLKNDVDPQQEAEMLDVLWSLQFHFDTILALSIGKLVKEKEGWTHALHIRFESKEAWDAYLNHPILKETEIHCQQWLQDVMSIGFEADVDNHAESIHQNGKSFENGTLEHVLCMEIRADTSPEQLREMEEAVGGMPGELGPSIIVQFTRGPIINASNCHFTYALMARLTSGDALKQYVDHPYHQKISNSKVRSICSTALSFDYVVDARSRKRKGIYGAQ</sequence>
<dbReference type="SMART" id="SM00886">
    <property type="entry name" value="Dabb"/>
    <property type="match status" value="2"/>
</dbReference>
<dbReference type="PANTHER" id="PTHR33178:SF5">
    <property type="entry name" value="EXPRESSED PROTEIN"/>
    <property type="match status" value="1"/>
</dbReference>
<feature type="domain" description="Stress-response A/B barrel" evidence="2">
    <location>
        <begin position="33"/>
        <end position="124"/>
    </location>
</feature>
<dbReference type="InterPro" id="IPR011008">
    <property type="entry name" value="Dimeric_a/b-barrel"/>
</dbReference>
<evidence type="ECO:0000313" key="4">
    <source>
        <dbReference type="Proteomes" id="UP000822688"/>
    </source>
</evidence>
<accession>A0A8T0HY25</accession>
<evidence type="ECO:0000256" key="1">
    <source>
        <dbReference type="ARBA" id="ARBA00011738"/>
    </source>
</evidence>
<dbReference type="Proteomes" id="UP000822688">
    <property type="component" value="Chromosome 5"/>
</dbReference>
<feature type="domain" description="Stress-response A/B barrel" evidence="2">
    <location>
        <begin position="147"/>
        <end position="242"/>
    </location>
</feature>
<dbReference type="AlphaFoldDB" id="A0A8T0HY25"/>
<evidence type="ECO:0000313" key="3">
    <source>
        <dbReference type="EMBL" id="KAG0575599.1"/>
    </source>
</evidence>
<gene>
    <name evidence="3" type="ORF">KC19_5G015500</name>
</gene>
<reference evidence="3" key="1">
    <citation type="submission" date="2020-06" db="EMBL/GenBank/DDBJ databases">
        <title>WGS assembly of Ceratodon purpureus strain R40.</title>
        <authorList>
            <person name="Carey S.B."/>
            <person name="Jenkins J."/>
            <person name="Shu S."/>
            <person name="Lovell J.T."/>
            <person name="Sreedasyam A."/>
            <person name="Maumus F."/>
            <person name="Tiley G.P."/>
            <person name="Fernandez-Pozo N."/>
            <person name="Barry K."/>
            <person name="Chen C."/>
            <person name="Wang M."/>
            <person name="Lipzen A."/>
            <person name="Daum C."/>
            <person name="Saski C.A."/>
            <person name="Payton A.C."/>
            <person name="Mcbreen J.C."/>
            <person name="Conrad R.E."/>
            <person name="Kollar L.M."/>
            <person name="Olsson S."/>
            <person name="Huttunen S."/>
            <person name="Landis J.B."/>
            <person name="Wickett N.J."/>
            <person name="Johnson M.G."/>
            <person name="Rensing S.A."/>
            <person name="Grimwood J."/>
            <person name="Schmutz J."/>
            <person name="Mcdaniel S.F."/>
        </authorList>
    </citation>
    <scope>NUCLEOTIDE SEQUENCE</scope>
    <source>
        <strain evidence="3">R40</strain>
    </source>
</reference>
<proteinExistence type="predicted"/>
<dbReference type="EMBL" id="CM026425">
    <property type="protein sequence ID" value="KAG0575599.1"/>
    <property type="molecule type" value="Genomic_DNA"/>
</dbReference>
<organism evidence="3 4">
    <name type="scientific">Ceratodon purpureus</name>
    <name type="common">Fire moss</name>
    <name type="synonym">Dicranum purpureum</name>
    <dbReference type="NCBI Taxonomy" id="3225"/>
    <lineage>
        <taxon>Eukaryota</taxon>
        <taxon>Viridiplantae</taxon>
        <taxon>Streptophyta</taxon>
        <taxon>Embryophyta</taxon>
        <taxon>Bryophyta</taxon>
        <taxon>Bryophytina</taxon>
        <taxon>Bryopsida</taxon>
        <taxon>Dicranidae</taxon>
        <taxon>Pseudoditrichales</taxon>
        <taxon>Ditrichaceae</taxon>
        <taxon>Ceratodon</taxon>
    </lineage>
</organism>
<name>A0A8T0HY25_CERPU</name>